<evidence type="ECO:0000313" key="1">
    <source>
        <dbReference type="EMBL" id="MCD2193495.1"/>
    </source>
</evidence>
<dbReference type="RefSeq" id="WP_230731701.1">
    <property type="nucleotide sequence ID" value="NZ_JAJNDB010000001.1"/>
</dbReference>
<organism evidence="1 2">
    <name type="scientific">Actinomycetospora endophytica</name>
    <dbReference type="NCBI Taxonomy" id="2291215"/>
    <lineage>
        <taxon>Bacteria</taxon>
        <taxon>Bacillati</taxon>
        <taxon>Actinomycetota</taxon>
        <taxon>Actinomycetes</taxon>
        <taxon>Pseudonocardiales</taxon>
        <taxon>Pseudonocardiaceae</taxon>
        <taxon>Actinomycetospora</taxon>
    </lineage>
</organism>
<keyword evidence="2" id="KW-1185">Reference proteome</keyword>
<dbReference type="EMBL" id="JAJNDB010000001">
    <property type="protein sequence ID" value="MCD2193495.1"/>
    <property type="molecule type" value="Genomic_DNA"/>
</dbReference>
<comment type="caution">
    <text evidence="1">The sequence shown here is derived from an EMBL/GenBank/DDBJ whole genome shotgun (WGS) entry which is preliminary data.</text>
</comment>
<sequence length="95" mass="10037">MSVPSIGRAVHYVARGSADGAFPPVCRAADVTEVADEAHVGLAVKNPTGLFFHPLAMNGGVSLDEGTDQASGQHPHRLCDGRFHAPGTWHWPARV</sequence>
<dbReference type="Proteomes" id="UP001199469">
    <property type="component" value="Unassembled WGS sequence"/>
</dbReference>
<reference evidence="1 2" key="1">
    <citation type="submission" date="2021-11" db="EMBL/GenBank/DDBJ databases">
        <title>Draft genome sequence of Actinomycetospora sp. SF1 isolated from the rhizosphere soil.</title>
        <authorList>
            <person name="Duangmal K."/>
            <person name="Chantavorakit T."/>
        </authorList>
    </citation>
    <scope>NUCLEOTIDE SEQUENCE [LARGE SCALE GENOMIC DNA]</scope>
    <source>
        <strain evidence="1 2">TBRC 5722</strain>
    </source>
</reference>
<name>A0ABS8P5F8_9PSEU</name>
<accession>A0ABS8P5F8</accession>
<protein>
    <submittedName>
        <fullName evidence="1">Uncharacterized protein</fullName>
    </submittedName>
</protein>
<proteinExistence type="predicted"/>
<evidence type="ECO:0000313" key="2">
    <source>
        <dbReference type="Proteomes" id="UP001199469"/>
    </source>
</evidence>
<gene>
    <name evidence="1" type="ORF">LQ327_08880</name>
</gene>